<evidence type="ECO:0000313" key="3">
    <source>
        <dbReference type="EMBL" id="TWB10114.1"/>
    </source>
</evidence>
<dbReference type="OrthoDB" id="9806601at2"/>
<dbReference type="EMBL" id="VITN01000035">
    <property type="protein sequence ID" value="TWB10114.1"/>
    <property type="molecule type" value="Genomic_DNA"/>
</dbReference>
<protein>
    <submittedName>
        <fullName evidence="3">Glycine/D-amino acid oxidase-like deaminating enzyme</fullName>
    </submittedName>
</protein>
<comment type="caution">
    <text evidence="3">The sequence shown here is derived from an EMBL/GenBank/DDBJ whole genome shotgun (WGS) entry which is preliminary data.</text>
</comment>
<evidence type="ECO:0000313" key="4">
    <source>
        <dbReference type="Proteomes" id="UP000319859"/>
    </source>
</evidence>
<keyword evidence="1" id="KW-0560">Oxidoreductase</keyword>
<dbReference type="PANTHER" id="PTHR13847:SF281">
    <property type="entry name" value="FAD DEPENDENT OXIDOREDUCTASE DOMAIN-CONTAINING PROTEIN"/>
    <property type="match status" value="1"/>
</dbReference>
<dbReference type="GO" id="GO:0005737">
    <property type="term" value="C:cytoplasm"/>
    <property type="evidence" value="ECO:0007669"/>
    <property type="project" value="TreeGrafter"/>
</dbReference>
<dbReference type="Gene3D" id="3.50.50.60">
    <property type="entry name" value="FAD/NAD(P)-binding domain"/>
    <property type="match status" value="1"/>
</dbReference>
<name>A0A560EL92_9PROT</name>
<dbReference type="InterPro" id="IPR036188">
    <property type="entry name" value="FAD/NAD-bd_sf"/>
</dbReference>
<dbReference type="RefSeq" id="WP_145754355.1">
    <property type="nucleotide sequence ID" value="NZ_VITN01000035.1"/>
</dbReference>
<evidence type="ECO:0000259" key="2">
    <source>
        <dbReference type="Pfam" id="PF01266"/>
    </source>
</evidence>
<gene>
    <name evidence="3" type="ORF">FBZ89_13518</name>
</gene>
<dbReference type="Gene3D" id="3.30.9.10">
    <property type="entry name" value="D-Amino Acid Oxidase, subunit A, domain 2"/>
    <property type="match status" value="1"/>
</dbReference>
<proteinExistence type="predicted"/>
<feature type="domain" description="FAD dependent oxidoreductase" evidence="2">
    <location>
        <begin position="30"/>
        <end position="389"/>
    </location>
</feature>
<dbReference type="AlphaFoldDB" id="A0A560EL92"/>
<reference evidence="3 4" key="1">
    <citation type="submission" date="2019-06" db="EMBL/GenBank/DDBJ databases">
        <title>Genomic Encyclopedia of Type Strains, Phase IV (KMG-V): Genome sequencing to study the core and pangenomes of soil and plant-associated prokaryotes.</title>
        <authorList>
            <person name="Whitman W."/>
        </authorList>
    </citation>
    <scope>NUCLEOTIDE SEQUENCE [LARGE SCALE GENOMIC DNA]</scope>
    <source>
        <strain evidence="3 4">BR 11880</strain>
    </source>
</reference>
<evidence type="ECO:0000256" key="1">
    <source>
        <dbReference type="ARBA" id="ARBA00023002"/>
    </source>
</evidence>
<organism evidence="3 4">
    <name type="scientific">Nitrospirillum amazonense</name>
    <dbReference type="NCBI Taxonomy" id="28077"/>
    <lineage>
        <taxon>Bacteria</taxon>
        <taxon>Pseudomonadati</taxon>
        <taxon>Pseudomonadota</taxon>
        <taxon>Alphaproteobacteria</taxon>
        <taxon>Rhodospirillales</taxon>
        <taxon>Azospirillaceae</taxon>
        <taxon>Nitrospirillum</taxon>
    </lineage>
</organism>
<dbReference type="Proteomes" id="UP000319859">
    <property type="component" value="Unassembled WGS sequence"/>
</dbReference>
<sequence length="432" mass="46522">MTGPKTCSYWLDTAPPFTGGADGGLDSRTDIAIIGAGFTGLSAALALSQRGVSVTVLEADRAIGAASGRNGGHCNNGLAHDYAALSAKLGRDRAGAYYRAHVAAVDTVERLARENDIDCDFRRPGRLKLAAKPEHFEKLARAHDVLRAEIDTDVALVTPDHIGDEIGSAAFHGGLIQTTSAQLHVGKFGVGLAHAAARAGARIHEHTPATDILRRPGGGWRVVTPRGEIVADQVLIATGGGGTGGPLGPLRWFRRRIVSVGSFIIATQPLDPALLDRLFPRRRNYVTSKNIGNYFRTTTDNRLIFGGRARFAVSNPLSDLKSGRILEVTLGRTFPELAGTRIDYCWGGMVDLTADRLPRAGQHDGLYYSMGYSGHGVQMATYMGERMAEVMMGRPQANPWADLDWPSIPGHLGKPWFLPLVGAYYRVQDILH</sequence>
<dbReference type="GO" id="GO:0016491">
    <property type="term" value="F:oxidoreductase activity"/>
    <property type="evidence" value="ECO:0007669"/>
    <property type="project" value="UniProtKB-KW"/>
</dbReference>
<dbReference type="InterPro" id="IPR006076">
    <property type="entry name" value="FAD-dep_OxRdtase"/>
</dbReference>
<dbReference type="SUPFAM" id="SSF51905">
    <property type="entry name" value="FAD/NAD(P)-binding domain"/>
    <property type="match status" value="1"/>
</dbReference>
<dbReference type="PANTHER" id="PTHR13847">
    <property type="entry name" value="SARCOSINE DEHYDROGENASE-RELATED"/>
    <property type="match status" value="1"/>
</dbReference>
<dbReference type="Pfam" id="PF01266">
    <property type="entry name" value="DAO"/>
    <property type="match status" value="1"/>
</dbReference>
<accession>A0A560EL92</accession>